<dbReference type="Proteomes" id="UP000295030">
    <property type="component" value="Unassembled WGS sequence"/>
</dbReference>
<sequence length="518" mass="52883">MRATTMLCLAGAVGLISGAAQYAYSQSPYVPAAVFCAAGGPTPCATLPAYIGADPMLGNAIGYNGIVAAPPTSAATDSQTPFDNMSWQSFVGLNWMSGAESAPAAKGLALGGSRVWQGWAKVNQVFGNAPVQASCANPSGLPVISIGSDGNGNPSQKNDDYYQASTDVPLIDINGNWTLFERRLNVAEIAYLAAPGGNPLNTLLTVAGQNRFVQGGGTVAFAASSTDPLGARGAMELKIAWRILGATDTAARYITENALLTVAPDLVSGNQPICAAVTLGMVGMHIIQRNPDYAPNAALKPEWIWSTFEHTGNAPLAASACDPAAPVGCVNLNQPSCGAAAAGAAASSYFTPASSAATNTAPTASTTGPGFIWNPSPPYAKAYVQPMTVAGQTVYVGPQVVRCWQIYGLTAQLNAQWQAALATAGSPLANYVLIGTQWGASLDGRTAPYPNDAVPGLLSNATLETYIQNNAQPTASGGVGSCIGCHSAATLADGTTPSDFSFLPGLASPSPARLDFAR</sequence>
<organism evidence="2 3">
    <name type="scientific">Ancylobacter aquaticus</name>
    <dbReference type="NCBI Taxonomy" id="100"/>
    <lineage>
        <taxon>Bacteria</taxon>
        <taxon>Pseudomonadati</taxon>
        <taxon>Pseudomonadota</taxon>
        <taxon>Alphaproteobacteria</taxon>
        <taxon>Hyphomicrobiales</taxon>
        <taxon>Xanthobacteraceae</taxon>
        <taxon>Ancylobacter</taxon>
    </lineage>
</organism>
<name>A0A4R1IH38_ANCAQ</name>
<proteinExistence type="predicted"/>
<evidence type="ECO:0000313" key="3">
    <source>
        <dbReference type="Proteomes" id="UP000295030"/>
    </source>
</evidence>
<keyword evidence="3" id="KW-1185">Reference proteome</keyword>
<feature type="chain" id="PRO_5020948427" description="Cytochrome c family protein" evidence="1">
    <location>
        <begin position="23"/>
        <end position="518"/>
    </location>
</feature>
<feature type="signal peptide" evidence="1">
    <location>
        <begin position="1"/>
        <end position="22"/>
    </location>
</feature>
<dbReference type="RefSeq" id="WP_131834024.1">
    <property type="nucleotide sequence ID" value="NZ_SMFY01000001.1"/>
</dbReference>
<dbReference type="EMBL" id="SMFY01000001">
    <property type="protein sequence ID" value="TCK30732.1"/>
    <property type="molecule type" value="Genomic_DNA"/>
</dbReference>
<gene>
    <name evidence="2" type="ORF">EV667_0832</name>
</gene>
<dbReference type="AlphaFoldDB" id="A0A4R1IH38"/>
<evidence type="ECO:0000313" key="2">
    <source>
        <dbReference type="EMBL" id="TCK30732.1"/>
    </source>
</evidence>
<evidence type="ECO:0000256" key="1">
    <source>
        <dbReference type="SAM" id="SignalP"/>
    </source>
</evidence>
<comment type="caution">
    <text evidence="2">The sequence shown here is derived from an EMBL/GenBank/DDBJ whole genome shotgun (WGS) entry which is preliminary data.</text>
</comment>
<evidence type="ECO:0008006" key="4">
    <source>
        <dbReference type="Google" id="ProtNLM"/>
    </source>
</evidence>
<keyword evidence="1" id="KW-0732">Signal</keyword>
<reference evidence="2 3" key="1">
    <citation type="submission" date="2019-03" db="EMBL/GenBank/DDBJ databases">
        <title>Genomic Encyclopedia of Type Strains, Phase IV (KMG-IV): sequencing the most valuable type-strain genomes for metagenomic binning, comparative biology and taxonomic classification.</title>
        <authorList>
            <person name="Goeker M."/>
        </authorList>
    </citation>
    <scope>NUCLEOTIDE SEQUENCE [LARGE SCALE GENOMIC DNA]</scope>
    <source>
        <strain evidence="2 3">DSM 101</strain>
    </source>
</reference>
<protein>
    <recommendedName>
        <fullName evidence="4">Cytochrome c family protein</fullName>
    </recommendedName>
</protein>
<dbReference type="OrthoDB" id="280897at2"/>
<accession>A0A4R1IH38</accession>